<evidence type="ECO:0000256" key="2">
    <source>
        <dbReference type="ARBA" id="ARBA00006906"/>
    </source>
</evidence>
<keyword evidence="4 6" id="KW-0456">Lyase</keyword>
<comment type="pathway">
    <text evidence="1">Carbohydrate acid metabolism.</text>
</comment>
<keyword evidence="5" id="KW-0119">Carbohydrate metabolism</keyword>
<keyword evidence="7" id="KW-1185">Reference proteome</keyword>
<dbReference type="Proteomes" id="UP001597497">
    <property type="component" value="Unassembled WGS sequence"/>
</dbReference>
<dbReference type="EC" id="4.1.2.14" evidence="6"/>
<evidence type="ECO:0000313" key="7">
    <source>
        <dbReference type="Proteomes" id="UP001597497"/>
    </source>
</evidence>
<comment type="subunit">
    <text evidence="3">Homotrimer.</text>
</comment>
<dbReference type="GO" id="GO:0008700">
    <property type="term" value="F:(R,S)-4-hydroxy-2-oxoglutarate aldolase activity"/>
    <property type="evidence" value="ECO:0007669"/>
    <property type="project" value="UniProtKB-EC"/>
</dbReference>
<dbReference type="GO" id="GO:0008675">
    <property type="term" value="F:2-dehydro-3-deoxy-phosphogluconate aldolase activity"/>
    <property type="evidence" value="ECO:0007669"/>
    <property type="project" value="UniProtKB-EC"/>
</dbReference>
<dbReference type="CDD" id="cd00452">
    <property type="entry name" value="KDPG_aldolase"/>
    <property type="match status" value="1"/>
</dbReference>
<dbReference type="SUPFAM" id="SSF51569">
    <property type="entry name" value="Aldolase"/>
    <property type="match status" value="1"/>
</dbReference>
<gene>
    <name evidence="6" type="ORF">ACFSUC_04730</name>
</gene>
<dbReference type="Pfam" id="PF01081">
    <property type="entry name" value="Aldolase"/>
    <property type="match status" value="1"/>
</dbReference>
<evidence type="ECO:0000256" key="1">
    <source>
        <dbReference type="ARBA" id="ARBA00004761"/>
    </source>
</evidence>
<dbReference type="RefSeq" id="WP_379928335.1">
    <property type="nucleotide sequence ID" value="NZ_JBHUMM010000007.1"/>
</dbReference>
<evidence type="ECO:0000256" key="3">
    <source>
        <dbReference type="ARBA" id="ARBA00011233"/>
    </source>
</evidence>
<dbReference type="Gene3D" id="3.20.20.70">
    <property type="entry name" value="Aldolase class I"/>
    <property type="match status" value="1"/>
</dbReference>
<organism evidence="6 7">
    <name type="scientific">Marinicrinis sediminis</name>
    <dbReference type="NCBI Taxonomy" id="1652465"/>
    <lineage>
        <taxon>Bacteria</taxon>
        <taxon>Bacillati</taxon>
        <taxon>Bacillota</taxon>
        <taxon>Bacilli</taxon>
        <taxon>Bacillales</taxon>
        <taxon>Paenibacillaceae</taxon>
    </lineage>
</organism>
<accession>A0ABW5R7B5</accession>
<evidence type="ECO:0000313" key="6">
    <source>
        <dbReference type="EMBL" id="MFD2670912.1"/>
    </source>
</evidence>
<comment type="similarity">
    <text evidence="2">Belongs to the KHG/KDPG aldolase family.</text>
</comment>
<dbReference type="NCBIfam" id="TIGR01182">
    <property type="entry name" value="eda"/>
    <property type="match status" value="1"/>
</dbReference>
<name>A0ABW5R7B5_9BACL</name>
<dbReference type="PANTHER" id="PTHR30246">
    <property type="entry name" value="2-KETO-3-DEOXY-6-PHOSPHOGLUCONATE ALDOLASE"/>
    <property type="match status" value="1"/>
</dbReference>
<dbReference type="InterPro" id="IPR000887">
    <property type="entry name" value="Aldlse_KDPG_KHG"/>
</dbReference>
<dbReference type="EMBL" id="JBHUMM010000007">
    <property type="protein sequence ID" value="MFD2670912.1"/>
    <property type="molecule type" value="Genomic_DNA"/>
</dbReference>
<dbReference type="EC" id="4.1.3.16" evidence="6"/>
<dbReference type="NCBIfam" id="NF005119">
    <property type="entry name" value="PRK06552.1"/>
    <property type="match status" value="1"/>
</dbReference>
<protein>
    <submittedName>
        <fullName evidence="6">Bifunctional 2-keto-4-hydroxyglutarate aldolase/2-keto-3-deoxy-6-phosphogluconate aldolase</fullName>
        <ecNumber evidence="6">4.1.2.14</ecNumber>
        <ecNumber evidence="6">4.1.3.16</ecNumber>
    </submittedName>
</protein>
<dbReference type="InterPro" id="IPR013785">
    <property type="entry name" value="Aldolase_TIM"/>
</dbReference>
<evidence type="ECO:0000256" key="4">
    <source>
        <dbReference type="ARBA" id="ARBA00023239"/>
    </source>
</evidence>
<comment type="caution">
    <text evidence="6">The sequence shown here is derived from an EMBL/GenBank/DDBJ whole genome shotgun (WGS) entry which is preliminary data.</text>
</comment>
<evidence type="ECO:0000256" key="5">
    <source>
        <dbReference type="ARBA" id="ARBA00023277"/>
    </source>
</evidence>
<sequence length="222" mass="23720">MNKIHVYNSIMDSGIVAIIRESRAEVAESMTAACLEGGIQSIEVTFTVPKAEQLIEKLRGKQQHPAITIGAGTVLDAETARIAILSGAQYIVSPAFDAETARLCNRYQVPYMAGCMTIKEMIQAMEAGVDLIKLFPSNQFDPSFIRSVKGPLPQATLMPTGGIGLEQIEAWVRAGSAAIGAGSELTKSGRQGDYGTIAKLAAQFVNRVRETREQMNGSGEAG</sequence>
<proteinExistence type="inferred from homology"/>
<dbReference type="PANTHER" id="PTHR30246:SF1">
    <property type="entry name" value="2-DEHYDRO-3-DEOXY-6-PHOSPHOGALACTONATE ALDOLASE-RELATED"/>
    <property type="match status" value="1"/>
</dbReference>
<reference evidence="7" key="1">
    <citation type="journal article" date="2019" name="Int. J. Syst. Evol. Microbiol.">
        <title>The Global Catalogue of Microorganisms (GCM) 10K type strain sequencing project: providing services to taxonomists for standard genome sequencing and annotation.</title>
        <authorList>
            <consortium name="The Broad Institute Genomics Platform"/>
            <consortium name="The Broad Institute Genome Sequencing Center for Infectious Disease"/>
            <person name="Wu L."/>
            <person name="Ma J."/>
        </authorList>
    </citation>
    <scope>NUCLEOTIDE SEQUENCE [LARGE SCALE GENOMIC DNA]</scope>
    <source>
        <strain evidence="7">KCTC 33676</strain>
    </source>
</reference>